<keyword evidence="1" id="KW-0378">Hydrolase</keyword>
<evidence type="ECO:0000313" key="4">
    <source>
        <dbReference type="Proteomes" id="UP000247922"/>
    </source>
</evidence>
<proteinExistence type="predicted"/>
<dbReference type="Proteomes" id="UP000247922">
    <property type="component" value="Unassembled WGS sequence"/>
</dbReference>
<dbReference type="AlphaFoldDB" id="A0A2V3WQU3"/>
<sequence length="238" mass="25729">MGALYSLLQLENMRSIDKLIILGLSVMLLLSLSQFIAETVEDTAYAATLTSQQANQRTVFQPTFKSDGWDRSETASVRTLALTPVRSGPAGVIPHRLTIPSLHIDAAIERVGIAADGKMGVPDDGDNVGWFEKGPQPGASGQAVLAGHVDDQGGAAVFYHLSDLALGDVVHIHDDKGQQVTFKVIDKAVYPYDTTAVADVFGPSSDTRLNLITCTGEFDQQARTHRERLVVFTERVTH</sequence>
<dbReference type="GO" id="GO:0016787">
    <property type="term" value="F:hydrolase activity"/>
    <property type="evidence" value="ECO:0007669"/>
    <property type="project" value="UniProtKB-KW"/>
</dbReference>
<feature type="active site" description="Proton donor/acceptor" evidence="2">
    <location>
        <position position="148"/>
    </location>
</feature>
<keyword evidence="4" id="KW-1185">Reference proteome</keyword>
<dbReference type="Pfam" id="PF04203">
    <property type="entry name" value="Sortase"/>
    <property type="match status" value="1"/>
</dbReference>
<reference evidence="3 4" key="1">
    <citation type="submission" date="2018-05" db="EMBL/GenBank/DDBJ databases">
        <title>Genomic Encyclopedia of Type Strains, Phase IV (KMG-IV): sequencing the most valuable type-strain genomes for metagenomic binning, comparative biology and taxonomic classification.</title>
        <authorList>
            <person name="Goeker M."/>
        </authorList>
    </citation>
    <scope>NUCLEOTIDE SEQUENCE [LARGE SCALE GENOMIC DNA]</scope>
    <source>
        <strain evidence="3 4">DSM 22440</strain>
    </source>
</reference>
<protein>
    <submittedName>
        <fullName evidence="3">Sortase family protein</fullName>
    </submittedName>
</protein>
<dbReference type="InterPro" id="IPR005754">
    <property type="entry name" value="Sortase"/>
</dbReference>
<dbReference type="EMBL" id="QJJR01000006">
    <property type="protein sequence ID" value="PXW91059.1"/>
    <property type="molecule type" value="Genomic_DNA"/>
</dbReference>
<gene>
    <name evidence="3" type="ORF">DES38_10695</name>
</gene>
<accession>A0A2V3WQU3</accession>
<feature type="active site" description="Acyl-thioester intermediate" evidence="2">
    <location>
        <position position="214"/>
    </location>
</feature>
<comment type="caution">
    <text evidence="3">The sequence shown here is derived from an EMBL/GenBank/DDBJ whole genome shotgun (WGS) entry which is preliminary data.</text>
</comment>
<organism evidence="3 4">
    <name type="scientific">Streptohalobacillus salinus</name>
    <dbReference type="NCBI Taxonomy" id="621096"/>
    <lineage>
        <taxon>Bacteria</taxon>
        <taxon>Bacillati</taxon>
        <taxon>Bacillota</taxon>
        <taxon>Bacilli</taxon>
        <taxon>Bacillales</taxon>
        <taxon>Bacillaceae</taxon>
        <taxon>Streptohalobacillus</taxon>
    </lineage>
</organism>
<evidence type="ECO:0000313" key="3">
    <source>
        <dbReference type="EMBL" id="PXW91059.1"/>
    </source>
</evidence>
<evidence type="ECO:0000256" key="2">
    <source>
        <dbReference type="PIRSR" id="PIRSR605754-1"/>
    </source>
</evidence>
<evidence type="ECO:0000256" key="1">
    <source>
        <dbReference type="ARBA" id="ARBA00022801"/>
    </source>
</evidence>
<dbReference type="CDD" id="cd05829">
    <property type="entry name" value="Sortase_F"/>
    <property type="match status" value="1"/>
</dbReference>
<dbReference type="InterPro" id="IPR023365">
    <property type="entry name" value="Sortase_dom-sf"/>
</dbReference>
<name>A0A2V3WQU3_9BACI</name>
<dbReference type="InterPro" id="IPR042001">
    <property type="entry name" value="Sortase_F"/>
</dbReference>
<dbReference type="Gene3D" id="2.40.260.10">
    <property type="entry name" value="Sortase"/>
    <property type="match status" value="1"/>
</dbReference>
<dbReference type="SUPFAM" id="SSF63817">
    <property type="entry name" value="Sortase"/>
    <property type="match status" value="1"/>
</dbReference>